<dbReference type="PANTHER" id="PTHR33929:SF1">
    <property type="entry name" value="MEMBRANE-ASSOCIATED KINASE REGULATOR 2-RELATED"/>
    <property type="match status" value="1"/>
</dbReference>
<evidence type="ECO:0008006" key="4">
    <source>
        <dbReference type="Google" id="ProtNLM"/>
    </source>
</evidence>
<feature type="region of interest" description="Disordered" evidence="1">
    <location>
        <begin position="239"/>
        <end position="321"/>
    </location>
</feature>
<proteinExistence type="predicted"/>
<dbReference type="Proteomes" id="UP001177140">
    <property type="component" value="Unassembled WGS sequence"/>
</dbReference>
<name>A0AA41SAY4_PAPNU</name>
<dbReference type="InterPro" id="IPR039619">
    <property type="entry name" value="MAKR2/5"/>
</dbReference>
<reference evidence="2" key="1">
    <citation type="submission" date="2022-03" db="EMBL/GenBank/DDBJ databases">
        <title>A functionally conserved STORR gene fusion in Papaver species that diverged 16.8 million years ago.</title>
        <authorList>
            <person name="Catania T."/>
        </authorList>
    </citation>
    <scope>NUCLEOTIDE SEQUENCE</scope>
    <source>
        <strain evidence="2">S-191538</strain>
    </source>
</reference>
<dbReference type="AlphaFoldDB" id="A0AA41SAY4"/>
<feature type="compositionally biased region" description="Polar residues" evidence="1">
    <location>
        <begin position="294"/>
        <end position="312"/>
    </location>
</feature>
<feature type="compositionally biased region" description="Acidic residues" evidence="1">
    <location>
        <begin position="31"/>
        <end position="53"/>
    </location>
</feature>
<feature type="region of interest" description="Disordered" evidence="1">
    <location>
        <begin position="340"/>
        <end position="376"/>
    </location>
</feature>
<dbReference type="EMBL" id="JAJJMA010116065">
    <property type="protein sequence ID" value="MCL7031811.1"/>
    <property type="molecule type" value="Genomic_DNA"/>
</dbReference>
<feature type="compositionally biased region" description="Acidic residues" evidence="1">
    <location>
        <begin position="1"/>
        <end position="18"/>
    </location>
</feature>
<dbReference type="PANTHER" id="PTHR33929">
    <property type="entry name" value="MEMBRANE-ASSOCIATED KINASE REGULATOR 2-RELATED"/>
    <property type="match status" value="1"/>
</dbReference>
<dbReference type="GO" id="GO:0005886">
    <property type="term" value="C:plasma membrane"/>
    <property type="evidence" value="ECO:0007669"/>
    <property type="project" value="InterPro"/>
</dbReference>
<comment type="caution">
    <text evidence="2">The sequence shown here is derived from an EMBL/GenBank/DDBJ whole genome shotgun (WGS) entry which is preliminary data.</text>
</comment>
<feature type="region of interest" description="Disordered" evidence="1">
    <location>
        <begin position="131"/>
        <end position="161"/>
    </location>
</feature>
<feature type="compositionally biased region" description="Basic and acidic residues" evidence="1">
    <location>
        <begin position="141"/>
        <end position="151"/>
    </location>
</feature>
<feature type="compositionally biased region" description="Low complexity" evidence="1">
    <location>
        <begin position="88"/>
        <end position="105"/>
    </location>
</feature>
<feature type="compositionally biased region" description="Low complexity" evidence="1">
    <location>
        <begin position="245"/>
        <end position="259"/>
    </location>
</feature>
<feature type="compositionally biased region" description="Polar residues" evidence="1">
    <location>
        <begin position="58"/>
        <end position="79"/>
    </location>
</feature>
<feature type="compositionally biased region" description="Polar residues" evidence="1">
    <location>
        <begin position="152"/>
        <end position="161"/>
    </location>
</feature>
<accession>A0AA41SAY4</accession>
<sequence>MSVEEEQECVVDGEDEGPFFDLEFAVPHEEEKDECEDGDSETSDDDDDDDDGFDFTVSPDSNVGNQIDSSSLSPNNLTFSVPPLLLQSSPCSSTSSASSSVENSSTNPKVQFPVSLIKTATKIRVFMLGFKNSNNNSANKPKSEDQNREKQSTSIKTEQKQSNNNKKFVTVKFKVEEILPVISFFTKDSSSNHKLISSQEETEEEDEEKKLITKDVLQKYLKMIKPLYVRVSKRYNNNGGAFSPSRSMNSPSVIPSSSPLKVETEESSKNLRKQGVGNLPNGLRIVRKHLGKSRSASSVNPVTATTTNSASGIQAKRRDDSLLQQQDGIQSAILHCKRSFNASRDTDSCARSSTSEESPHEITIDSTRNSVDEVKK</sequence>
<evidence type="ECO:0000256" key="1">
    <source>
        <dbReference type="SAM" id="MobiDB-lite"/>
    </source>
</evidence>
<feature type="compositionally biased region" description="Low complexity" evidence="1">
    <location>
        <begin position="131"/>
        <end position="140"/>
    </location>
</feature>
<evidence type="ECO:0000313" key="2">
    <source>
        <dbReference type="EMBL" id="MCL7031811.1"/>
    </source>
</evidence>
<feature type="region of interest" description="Disordered" evidence="1">
    <location>
        <begin position="1"/>
        <end position="108"/>
    </location>
</feature>
<evidence type="ECO:0000313" key="3">
    <source>
        <dbReference type="Proteomes" id="UP001177140"/>
    </source>
</evidence>
<gene>
    <name evidence="2" type="ORF">MKW94_006908</name>
</gene>
<keyword evidence="3" id="KW-1185">Reference proteome</keyword>
<organism evidence="2 3">
    <name type="scientific">Papaver nudicaule</name>
    <name type="common">Iceland poppy</name>
    <dbReference type="NCBI Taxonomy" id="74823"/>
    <lineage>
        <taxon>Eukaryota</taxon>
        <taxon>Viridiplantae</taxon>
        <taxon>Streptophyta</taxon>
        <taxon>Embryophyta</taxon>
        <taxon>Tracheophyta</taxon>
        <taxon>Spermatophyta</taxon>
        <taxon>Magnoliopsida</taxon>
        <taxon>Ranunculales</taxon>
        <taxon>Papaveraceae</taxon>
        <taxon>Papaveroideae</taxon>
        <taxon>Papaver</taxon>
    </lineage>
</organism>
<protein>
    <recommendedName>
        <fullName evidence="4">Membrane-associated kinase regulator 2</fullName>
    </recommendedName>
</protein>